<dbReference type="KEGG" id="mee:DA075_28455"/>
<dbReference type="EMBL" id="CP028843">
    <property type="protein sequence ID" value="AWB24319.1"/>
    <property type="molecule type" value="Genomic_DNA"/>
</dbReference>
<evidence type="ECO:0000313" key="2">
    <source>
        <dbReference type="Proteomes" id="UP000244755"/>
    </source>
</evidence>
<dbReference type="RefSeq" id="WP_099956059.1">
    <property type="nucleotide sequence ID" value="NZ_CP028843.1"/>
</dbReference>
<accession>A0A2R4WS00</accession>
<gene>
    <name evidence="1" type="ORF">DA075_28455</name>
</gene>
<reference evidence="1 2" key="1">
    <citation type="submission" date="2018-04" db="EMBL/GenBank/DDBJ databases">
        <title>Methylobacterium sp. PR1016A genome.</title>
        <authorList>
            <person name="Park W."/>
        </authorList>
    </citation>
    <scope>NUCLEOTIDE SEQUENCE [LARGE SCALE GENOMIC DNA]</scope>
    <source>
        <strain evidence="1 2">PR1016A</strain>
    </source>
</reference>
<keyword evidence="2" id="KW-1185">Reference proteome</keyword>
<dbReference type="AlphaFoldDB" id="A0A2R4WS00"/>
<protein>
    <submittedName>
        <fullName evidence="1">Uncharacterized protein</fullName>
    </submittedName>
</protein>
<organism evidence="1 2">
    <name type="scientific">Methylobacterium currus</name>
    <dbReference type="NCBI Taxonomy" id="2051553"/>
    <lineage>
        <taxon>Bacteria</taxon>
        <taxon>Pseudomonadati</taxon>
        <taxon>Pseudomonadota</taxon>
        <taxon>Alphaproteobacteria</taxon>
        <taxon>Hyphomicrobiales</taxon>
        <taxon>Methylobacteriaceae</taxon>
        <taxon>Methylobacterium</taxon>
    </lineage>
</organism>
<name>A0A2R4WS00_9HYPH</name>
<proteinExistence type="predicted"/>
<dbReference type="Proteomes" id="UP000244755">
    <property type="component" value="Chromosome 1"/>
</dbReference>
<evidence type="ECO:0000313" key="1">
    <source>
        <dbReference type="EMBL" id="AWB24319.1"/>
    </source>
</evidence>
<sequence length="83" mass="9624">MTTKISFDNDYYTYDDGLRLMTEGEVRYNGRFVCRVGVYRRSEYDRAYVREATVLVPTGPTARSMTAEKLRTAVERRLDAIDA</sequence>